<keyword evidence="1" id="KW-0472">Membrane</keyword>
<dbReference type="VEuPathDB" id="FungiDB:SPRG_07867"/>
<dbReference type="EMBL" id="KK583219">
    <property type="protein sequence ID" value="KDO27160.1"/>
    <property type="molecule type" value="Genomic_DNA"/>
</dbReference>
<keyword evidence="3" id="KW-1185">Reference proteome</keyword>
<keyword evidence="1" id="KW-0812">Transmembrane</keyword>
<reference evidence="2 3" key="1">
    <citation type="journal article" date="2013" name="PLoS Genet.">
        <title>Distinctive expansion of potential virulence genes in the genome of the oomycete fish pathogen Saprolegnia parasitica.</title>
        <authorList>
            <person name="Jiang R.H."/>
            <person name="de Bruijn I."/>
            <person name="Haas B.J."/>
            <person name="Belmonte R."/>
            <person name="Lobach L."/>
            <person name="Christie J."/>
            <person name="van den Ackerveken G."/>
            <person name="Bottin A."/>
            <person name="Bulone V."/>
            <person name="Diaz-Moreno S.M."/>
            <person name="Dumas B."/>
            <person name="Fan L."/>
            <person name="Gaulin E."/>
            <person name="Govers F."/>
            <person name="Grenville-Briggs L.J."/>
            <person name="Horner N.R."/>
            <person name="Levin J.Z."/>
            <person name="Mammella M."/>
            <person name="Meijer H.J."/>
            <person name="Morris P."/>
            <person name="Nusbaum C."/>
            <person name="Oome S."/>
            <person name="Phillips A.J."/>
            <person name="van Rooyen D."/>
            <person name="Rzeszutek E."/>
            <person name="Saraiva M."/>
            <person name="Secombes C.J."/>
            <person name="Seidl M.F."/>
            <person name="Snel B."/>
            <person name="Stassen J.H."/>
            <person name="Sykes S."/>
            <person name="Tripathy S."/>
            <person name="van den Berg H."/>
            <person name="Vega-Arreguin J.C."/>
            <person name="Wawra S."/>
            <person name="Young S.K."/>
            <person name="Zeng Q."/>
            <person name="Dieguez-Uribeondo J."/>
            <person name="Russ C."/>
            <person name="Tyler B.M."/>
            <person name="van West P."/>
        </authorList>
    </citation>
    <scope>NUCLEOTIDE SEQUENCE [LARGE SCALE GENOMIC DNA]</scope>
    <source>
        <strain evidence="2 3">CBS 223.65</strain>
    </source>
</reference>
<dbReference type="KEGG" id="spar:SPRG_07867"/>
<dbReference type="RefSeq" id="XP_012202248.1">
    <property type="nucleotide sequence ID" value="XM_012346858.1"/>
</dbReference>
<dbReference type="AlphaFoldDB" id="A0A067CDB9"/>
<dbReference type="OMA" id="TANREHS"/>
<sequence length="133" mass="14721">MTANREHSPLLAAPSLAPVAPTMALATGPTRQVSLGGKQRPIQEVHPLPWFRSPELSMNKEKARLHLKRKQQALKAPERWTCGRYFGSLGSGEKCVHLLVLVILIFTIVVILSILFAPDASTVPPPRALRWDE</sequence>
<dbReference type="GeneID" id="24130117"/>
<proteinExistence type="predicted"/>
<protein>
    <submittedName>
        <fullName evidence="2">Uncharacterized protein</fullName>
    </submittedName>
</protein>
<dbReference type="Proteomes" id="UP000030745">
    <property type="component" value="Unassembled WGS sequence"/>
</dbReference>
<evidence type="ECO:0000313" key="3">
    <source>
        <dbReference type="Proteomes" id="UP000030745"/>
    </source>
</evidence>
<organism evidence="2 3">
    <name type="scientific">Saprolegnia parasitica (strain CBS 223.65)</name>
    <dbReference type="NCBI Taxonomy" id="695850"/>
    <lineage>
        <taxon>Eukaryota</taxon>
        <taxon>Sar</taxon>
        <taxon>Stramenopiles</taxon>
        <taxon>Oomycota</taxon>
        <taxon>Saprolegniomycetes</taxon>
        <taxon>Saprolegniales</taxon>
        <taxon>Saprolegniaceae</taxon>
        <taxon>Saprolegnia</taxon>
    </lineage>
</organism>
<evidence type="ECO:0000256" key="1">
    <source>
        <dbReference type="SAM" id="Phobius"/>
    </source>
</evidence>
<gene>
    <name evidence="2" type="ORF">SPRG_07867</name>
</gene>
<evidence type="ECO:0000313" key="2">
    <source>
        <dbReference type="EMBL" id="KDO27160.1"/>
    </source>
</evidence>
<feature type="transmembrane region" description="Helical" evidence="1">
    <location>
        <begin position="96"/>
        <end position="117"/>
    </location>
</feature>
<name>A0A067CDB9_SAPPC</name>
<keyword evidence="1" id="KW-1133">Transmembrane helix</keyword>
<dbReference type="OrthoDB" id="75722at2759"/>
<accession>A0A067CDB9</accession>